<protein>
    <submittedName>
        <fullName evidence="1">7400_t:CDS:1</fullName>
    </submittedName>
</protein>
<proteinExistence type="predicted"/>
<dbReference type="EMBL" id="CAJVPT010032822">
    <property type="protein sequence ID" value="CAG8702733.1"/>
    <property type="molecule type" value="Genomic_DNA"/>
</dbReference>
<name>A0ACA9PEI5_9GLOM</name>
<dbReference type="Proteomes" id="UP000789525">
    <property type="component" value="Unassembled WGS sequence"/>
</dbReference>
<reference evidence="1" key="1">
    <citation type="submission" date="2021-06" db="EMBL/GenBank/DDBJ databases">
        <authorList>
            <person name="Kallberg Y."/>
            <person name="Tangrot J."/>
            <person name="Rosling A."/>
        </authorList>
    </citation>
    <scope>NUCLEOTIDE SEQUENCE</scope>
    <source>
        <strain evidence="1">CL356</strain>
    </source>
</reference>
<accession>A0ACA9PEI5</accession>
<evidence type="ECO:0000313" key="1">
    <source>
        <dbReference type="EMBL" id="CAG8702733.1"/>
    </source>
</evidence>
<comment type="caution">
    <text evidence="1">The sequence shown here is derived from an EMBL/GenBank/DDBJ whole genome shotgun (WGS) entry which is preliminary data.</text>
</comment>
<evidence type="ECO:0000313" key="2">
    <source>
        <dbReference type="Proteomes" id="UP000789525"/>
    </source>
</evidence>
<keyword evidence="2" id="KW-1185">Reference proteome</keyword>
<sequence length="236" mass="27241">DELKQIATEHRRLAAEKDALEGAHQALMEEHTQLRNQYDDLKVENEELNLKSKDLELVKTEIETLRHELQNLEQENQSLIERNRVIEDEYHKIAASKSSENSRTQQVADFQLEKIELISQRNKYEHECKHLRAKIEAYEVAKSRDMDTIRLLEDRLRELELGEGLTDEASQSICEISGASKDDTTIGLKLNIKEPESELVKYSGKDVHQSISPAKTDPTNQTIISLEDSADDWEYL</sequence>
<feature type="non-terminal residue" evidence="1">
    <location>
        <position position="1"/>
    </location>
</feature>
<organism evidence="1 2">
    <name type="scientific">Acaulospora colombiana</name>
    <dbReference type="NCBI Taxonomy" id="27376"/>
    <lineage>
        <taxon>Eukaryota</taxon>
        <taxon>Fungi</taxon>
        <taxon>Fungi incertae sedis</taxon>
        <taxon>Mucoromycota</taxon>
        <taxon>Glomeromycotina</taxon>
        <taxon>Glomeromycetes</taxon>
        <taxon>Diversisporales</taxon>
        <taxon>Acaulosporaceae</taxon>
        <taxon>Acaulospora</taxon>
    </lineage>
</organism>
<gene>
    <name evidence="1" type="ORF">ACOLOM_LOCUS10322</name>
</gene>